<keyword evidence="8" id="KW-1185">Reference proteome</keyword>
<keyword evidence="3 6" id="KW-0812">Transmembrane</keyword>
<dbReference type="CDD" id="cd16914">
    <property type="entry name" value="EcfT"/>
    <property type="match status" value="1"/>
</dbReference>
<proteinExistence type="predicted"/>
<dbReference type="NCBIfam" id="TIGR02454">
    <property type="entry name" value="ECF_T_CbiQ"/>
    <property type="match status" value="1"/>
</dbReference>
<evidence type="ECO:0000256" key="1">
    <source>
        <dbReference type="ARBA" id="ARBA00004651"/>
    </source>
</evidence>
<name>A0A8J3U8I8_9ACTN</name>
<keyword evidence="2" id="KW-1003">Cell membrane</keyword>
<dbReference type="GO" id="GO:0043190">
    <property type="term" value="C:ATP-binding cassette (ABC) transporter complex"/>
    <property type="evidence" value="ECO:0007669"/>
    <property type="project" value="InterPro"/>
</dbReference>
<organism evidence="7 8">
    <name type="scientific">Planotetraspora phitsanulokensis</name>
    <dbReference type="NCBI Taxonomy" id="575192"/>
    <lineage>
        <taxon>Bacteria</taxon>
        <taxon>Bacillati</taxon>
        <taxon>Actinomycetota</taxon>
        <taxon>Actinomycetes</taxon>
        <taxon>Streptosporangiales</taxon>
        <taxon>Streptosporangiaceae</taxon>
        <taxon>Planotetraspora</taxon>
    </lineage>
</organism>
<dbReference type="GO" id="GO:0006824">
    <property type="term" value="P:cobalt ion transport"/>
    <property type="evidence" value="ECO:0007669"/>
    <property type="project" value="InterPro"/>
</dbReference>
<gene>
    <name evidence="7" type="ORF">Pph01_56510</name>
</gene>
<dbReference type="PANTHER" id="PTHR34857">
    <property type="entry name" value="SLL0384 PROTEIN"/>
    <property type="match status" value="1"/>
</dbReference>
<dbReference type="InterPro" id="IPR012809">
    <property type="entry name" value="ECF_CbiQ"/>
</dbReference>
<feature type="transmembrane region" description="Helical" evidence="6">
    <location>
        <begin position="110"/>
        <end position="130"/>
    </location>
</feature>
<dbReference type="EMBL" id="BOOP01000027">
    <property type="protein sequence ID" value="GII40648.1"/>
    <property type="molecule type" value="Genomic_DNA"/>
</dbReference>
<keyword evidence="5 6" id="KW-0472">Membrane</keyword>
<evidence type="ECO:0000313" key="7">
    <source>
        <dbReference type="EMBL" id="GII40648.1"/>
    </source>
</evidence>
<feature type="transmembrane region" description="Helical" evidence="6">
    <location>
        <begin position="233"/>
        <end position="253"/>
    </location>
</feature>
<dbReference type="PANTHER" id="PTHR34857:SF2">
    <property type="entry name" value="SLL0384 PROTEIN"/>
    <property type="match status" value="1"/>
</dbReference>
<dbReference type="RefSeq" id="WP_204076161.1">
    <property type="nucleotide sequence ID" value="NZ_BAABHI010000006.1"/>
</dbReference>
<keyword evidence="4 6" id="KW-1133">Transmembrane helix</keyword>
<feature type="transmembrane region" description="Helical" evidence="6">
    <location>
        <begin position="43"/>
        <end position="60"/>
    </location>
</feature>
<accession>A0A8J3U8I8</accession>
<evidence type="ECO:0000313" key="8">
    <source>
        <dbReference type="Proteomes" id="UP000622547"/>
    </source>
</evidence>
<evidence type="ECO:0000256" key="3">
    <source>
        <dbReference type="ARBA" id="ARBA00022692"/>
    </source>
</evidence>
<dbReference type="InterPro" id="IPR051611">
    <property type="entry name" value="ECF_transporter_component"/>
</dbReference>
<dbReference type="Proteomes" id="UP000622547">
    <property type="component" value="Unassembled WGS sequence"/>
</dbReference>
<comment type="subcellular location">
    <subcellularLocation>
        <location evidence="1">Cell membrane</location>
        <topology evidence="1">Multi-pass membrane protein</topology>
    </subcellularLocation>
</comment>
<evidence type="ECO:0000256" key="5">
    <source>
        <dbReference type="ARBA" id="ARBA00023136"/>
    </source>
</evidence>
<comment type="caution">
    <text evidence="7">The sequence shown here is derived from an EMBL/GenBank/DDBJ whole genome shotgun (WGS) entry which is preliminary data.</text>
</comment>
<evidence type="ECO:0000256" key="6">
    <source>
        <dbReference type="SAM" id="Phobius"/>
    </source>
</evidence>
<reference evidence="7 8" key="1">
    <citation type="submission" date="2021-01" db="EMBL/GenBank/DDBJ databases">
        <title>Whole genome shotgun sequence of Planotetraspora phitsanulokensis NBRC 104273.</title>
        <authorList>
            <person name="Komaki H."/>
            <person name="Tamura T."/>
        </authorList>
    </citation>
    <scope>NUCLEOTIDE SEQUENCE [LARGE SCALE GENOMIC DNA]</scope>
    <source>
        <strain evidence="7 8">NBRC 104273</strain>
    </source>
</reference>
<dbReference type="Pfam" id="PF02361">
    <property type="entry name" value="CbiQ"/>
    <property type="match status" value="1"/>
</dbReference>
<dbReference type="InterPro" id="IPR003339">
    <property type="entry name" value="ABC/ECF_trnsptr_transmembrane"/>
</dbReference>
<feature type="transmembrane region" description="Helical" evidence="6">
    <location>
        <begin position="72"/>
        <end position="90"/>
    </location>
</feature>
<dbReference type="AlphaFoldDB" id="A0A8J3U8I8"/>
<sequence length="254" mass="27293">MSAGHHHALYLPGDTPVHRLPPQCKLIAAVGFAVAVVATPREAWGAFAVDALLLAAVAAAGRVPLGLVLRRMVIEVPFVLFAVAIPFIGLGERVEVLGLSLSLPGLWAAWNILAKATLGVVASILLAATTEPRMMLLGAERLRLPSLLVQIATFMLRYLSVILDQARRMRIARESRGFVARDIRQAPVLARSAGALFIRSYERGERVHLAMLSRGYTGQMPAVHDLPASRRQWAVAAVLPVLALTTAVVARSLA</sequence>
<protein>
    <submittedName>
        <fullName evidence="7">Cobalt ECF transporter T component CbiQ</fullName>
    </submittedName>
</protein>
<evidence type="ECO:0000256" key="2">
    <source>
        <dbReference type="ARBA" id="ARBA00022475"/>
    </source>
</evidence>
<evidence type="ECO:0000256" key="4">
    <source>
        <dbReference type="ARBA" id="ARBA00022989"/>
    </source>
</evidence>